<evidence type="ECO:0000313" key="2">
    <source>
        <dbReference type="EMBL" id="AGA78955.1"/>
    </source>
</evidence>
<dbReference type="KEGG" id="evi:Echvi_2715"/>
<keyword evidence="1" id="KW-1133">Transmembrane helix</keyword>
<dbReference type="AlphaFoldDB" id="L0G273"/>
<dbReference type="HOGENOM" id="CLU_2342296_0_0_10"/>
<proteinExistence type="predicted"/>
<feature type="transmembrane region" description="Helical" evidence="1">
    <location>
        <begin position="21"/>
        <end position="46"/>
    </location>
</feature>
<dbReference type="STRING" id="926556.Echvi_2715"/>
<organism evidence="2 3">
    <name type="scientific">Echinicola vietnamensis (strain DSM 17526 / LMG 23754 / KMM 6221)</name>
    <dbReference type="NCBI Taxonomy" id="926556"/>
    <lineage>
        <taxon>Bacteria</taxon>
        <taxon>Pseudomonadati</taxon>
        <taxon>Bacteroidota</taxon>
        <taxon>Cytophagia</taxon>
        <taxon>Cytophagales</taxon>
        <taxon>Cyclobacteriaceae</taxon>
        <taxon>Echinicola</taxon>
    </lineage>
</organism>
<keyword evidence="3" id="KW-1185">Reference proteome</keyword>
<dbReference type="Proteomes" id="UP000010796">
    <property type="component" value="Chromosome"/>
</dbReference>
<name>L0G273_ECHVK</name>
<evidence type="ECO:0000256" key="1">
    <source>
        <dbReference type="SAM" id="Phobius"/>
    </source>
</evidence>
<sequence length="97" mass="11605">MWFRLWMLKGKRIPIQRPQKKIDMFLFEYLGAFYKWLFLWVVNLFYKKSSPSFDRILHPEIDENTGEIFDILSNGLSNKVVGFIVTMILCSILVKIK</sequence>
<reference evidence="3" key="1">
    <citation type="submission" date="2012-02" db="EMBL/GenBank/DDBJ databases">
        <title>The complete genome of Echinicola vietnamensis DSM 17526.</title>
        <authorList>
            <person name="Lucas S."/>
            <person name="Copeland A."/>
            <person name="Lapidus A."/>
            <person name="Glavina del Rio T."/>
            <person name="Dalin E."/>
            <person name="Tice H."/>
            <person name="Bruce D."/>
            <person name="Goodwin L."/>
            <person name="Pitluck S."/>
            <person name="Peters L."/>
            <person name="Ovchinnikova G."/>
            <person name="Teshima H."/>
            <person name="Kyrpides N."/>
            <person name="Mavromatis K."/>
            <person name="Ivanova N."/>
            <person name="Brettin T."/>
            <person name="Detter J.C."/>
            <person name="Han C."/>
            <person name="Larimer F."/>
            <person name="Land M."/>
            <person name="Hauser L."/>
            <person name="Markowitz V."/>
            <person name="Cheng J.-F."/>
            <person name="Hugenholtz P."/>
            <person name="Woyke T."/>
            <person name="Wu D."/>
            <person name="Brambilla E."/>
            <person name="Klenk H.-P."/>
            <person name="Eisen J.A."/>
        </authorList>
    </citation>
    <scope>NUCLEOTIDE SEQUENCE [LARGE SCALE GENOMIC DNA]</scope>
    <source>
        <strain evidence="3">DSM 17526 / LMG 23754 / KMM 6221</strain>
    </source>
</reference>
<accession>L0G273</accession>
<evidence type="ECO:0000313" key="3">
    <source>
        <dbReference type="Proteomes" id="UP000010796"/>
    </source>
</evidence>
<keyword evidence="1" id="KW-0472">Membrane</keyword>
<protein>
    <submittedName>
        <fullName evidence="2">Uncharacterized protein</fullName>
    </submittedName>
</protein>
<gene>
    <name evidence="2" type="ordered locus">Echvi_2715</name>
</gene>
<feature type="transmembrane region" description="Helical" evidence="1">
    <location>
        <begin position="80"/>
        <end position="96"/>
    </location>
</feature>
<dbReference type="EMBL" id="CP003346">
    <property type="protein sequence ID" value="AGA78955.1"/>
    <property type="molecule type" value="Genomic_DNA"/>
</dbReference>
<keyword evidence="1" id="KW-0812">Transmembrane</keyword>